<feature type="domain" description="DNA-binding protein H-NS-like C-terminal" evidence="6">
    <location>
        <begin position="52"/>
        <end position="100"/>
    </location>
</feature>
<dbReference type="GO" id="GO:0003680">
    <property type="term" value="F:minor groove of adenine-thymine-rich DNA binding"/>
    <property type="evidence" value="ECO:0007669"/>
    <property type="project" value="TreeGrafter"/>
</dbReference>
<sequence>MKSRDLELMSVDELWSLHQRILQVLPQKLADEKARLELRLHQLQSGSETETKKQRRPYPAVYPKYKNPRNPSETWSGRGKQPRWLTEYLKAGRKINDFLIE</sequence>
<evidence type="ECO:0000259" key="6">
    <source>
        <dbReference type="SMART" id="SM00528"/>
    </source>
</evidence>
<evidence type="ECO:0000256" key="4">
    <source>
        <dbReference type="ARBA" id="ARBA00023125"/>
    </source>
</evidence>
<dbReference type="RefSeq" id="WP_237891928.1">
    <property type="nucleotide sequence ID" value="NZ_JAKLTY010000040.1"/>
</dbReference>
<dbReference type="GO" id="GO:0005829">
    <property type="term" value="C:cytosol"/>
    <property type="evidence" value="ECO:0007669"/>
    <property type="project" value="TreeGrafter"/>
</dbReference>
<dbReference type="AlphaFoldDB" id="A0A9X1RJ72"/>
<dbReference type="PANTHER" id="PTHR38097:SF2">
    <property type="entry name" value="DNA-BINDING PROTEIN STPA"/>
    <property type="match status" value="1"/>
</dbReference>
<evidence type="ECO:0000313" key="7">
    <source>
        <dbReference type="EMBL" id="MCG2632358.1"/>
    </source>
</evidence>
<accession>A0A9X1RJ72</accession>
<dbReference type="GO" id="GO:0009295">
    <property type="term" value="C:nucleoid"/>
    <property type="evidence" value="ECO:0007669"/>
    <property type="project" value="UniProtKB-SubCell"/>
</dbReference>
<evidence type="ECO:0000256" key="3">
    <source>
        <dbReference type="ARBA" id="ARBA00022490"/>
    </source>
</evidence>
<dbReference type="GO" id="GO:0032993">
    <property type="term" value="C:protein-DNA complex"/>
    <property type="evidence" value="ECO:0007669"/>
    <property type="project" value="TreeGrafter"/>
</dbReference>
<reference evidence="7" key="1">
    <citation type="submission" date="2022-01" db="EMBL/GenBank/DDBJ databases">
        <title>Genome sequnece data of strain Bradyrhizobium sp. nov.</title>
        <authorList>
            <person name="Zhang J."/>
        </authorList>
    </citation>
    <scope>NUCLEOTIDE SEQUENCE</scope>
    <source>
        <strain evidence="7">WYCCWR 13023</strain>
    </source>
</reference>
<evidence type="ECO:0000256" key="5">
    <source>
        <dbReference type="SAM" id="MobiDB-lite"/>
    </source>
</evidence>
<dbReference type="GO" id="GO:0000976">
    <property type="term" value="F:transcription cis-regulatory region binding"/>
    <property type="evidence" value="ECO:0007669"/>
    <property type="project" value="TreeGrafter"/>
</dbReference>
<keyword evidence="3" id="KW-0963">Cytoplasm</keyword>
<keyword evidence="4" id="KW-0238">DNA-binding</keyword>
<dbReference type="PANTHER" id="PTHR38097">
    <property type="match status" value="1"/>
</dbReference>
<evidence type="ECO:0000256" key="1">
    <source>
        <dbReference type="ARBA" id="ARBA00004453"/>
    </source>
</evidence>
<feature type="region of interest" description="Disordered" evidence="5">
    <location>
        <begin position="44"/>
        <end position="79"/>
    </location>
</feature>
<dbReference type="GO" id="GO:0003681">
    <property type="term" value="F:bent DNA binding"/>
    <property type="evidence" value="ECO:0007669"/>
    <property type="project" value="TreeGrafter"/>
</dbReference>
<dbReference type="Proteomes" id="UP001139054">
    <property type="component" value="Unassembled WGS sequence"/>
</dbReference>
<evidence type="ECO:0000256" key="2">
    <source>
        <dbReference type="ARBA" id="ARBA00010610"/>
    </source>
</evidence>
<organism evidence="7 8">
    <name type="scientific">Bradyrhizobium zhengyangense</name>
    <dbReference type="NCBI Taxonomy" id="2911009"/>
    <lineage>
        <taxon>Bacteria</taxon>
        <taxon>Pseudomonadati</taxon>
        <taxon>Pseudomonadota</taxon>
        <taxon>Alphaproteobacteria</taxon>
        <taxon>Hyphomicrobiales</taxon>
        <taxon>Nitrobacteraceae</taxon>
        <taxon>Bradyrhizobium</taxon>
    </lineage>
</organism>
<dbReference type="EMBL" id="JAKLTY010000040">
    <property type="protein sequence ID" value="MCG2632358.1"/>
    <property type="molecule type" value="Genomic_DNA"/>
</dbReference>
<name>A0A9X1RJ72_9BRAD</name>
<dbReference type="SUPFAM" id="SSF81273">
    <property type="entry name" value="H-NS histone-like proteins"/>
    <property type="match status" value="1"/>
</dbReference>
<comment type="subcellular location">
    <subcellularLocation>
        <location evidence="1">Cytoplasm</location>
        <location evidence="1">Nucleoid</location>
    </subcellularLocation>
</comment>
<dbReference type="Pfam" id="PF00816">
    <property type="entry name" value="Histone_HNS"/>
    <property type="match status" value="1"/>
</dbReference>
<dbReference type="SMART" id="SM00528">
    <property type="entry name" value="HNS"/>
    <property type="match status" value="1"/>
</dbReference>
<comment type="similarity">
    <text evidence="2">Belongs to the histone-like protein H-NS family.</text>
</comment>
<dbReference type="InterPro" id="IPR037150">
    <property type="entry name" value="H-NS_C_dom_sf"/>
</dbReference>
<gene>
    <name evidence="7" type="ORF">L6654_37730</name>
</gene>
<dbReference type="GO" id="GO:0001217">
    <property type="term" value="F:DNA-binding transcription repressor activity"/>
    <property type="evidence" value="ECO:0007669"/>
    <property type="project" value="TreeGrafter"/>
</dbReference>
<dbReference type="Gene3D" id="4.10.430.10">
    <property type="entry name" value="Histone-like protein H-NS, C-terminal domain"/>
    <property type="match status" value="1"/>
</dbReference>
<proteinExistence type="inferred from homology"/>
<protein>
    <submittedName>
        <fullName evidence="7">H-NS histone family protein</fullName>
    </submittedName>
</protein>
<evidence type="ECO:0000313" key="8">
    <source>
        <dbReference type="Proteomes" id="UP001139054"/>
    </source>
</evidence>
<comment type="caution">
    <text evidence="7">The sequence shown here is derived from an EMBL/GenBank/DDBJ whole genome shotgun (WGS) entry which is preliminary data.</text>
</comment>
<dbReference type="InterPro" id="IPR027444">
    <property type="entry name" value="H-NS_C_dom"/>
</dbReference>